<feature type="transmembrane region" description="Helical" evidence="1">
    <location>
        <begin position="117"/>
        <end position="137"/>
    </location>
</feature>
<dbReference type="Proteomes" id="UP000215145">
    <property type="component" value="Unassembled WGS sequence"/>
</dbReference>
<accession>A0A229P517</accession>
<keyword evidence="1" id="KW-1133">Transmembrane helix</keyword>
<name>A0A229P517_9BACL</name>
<feature type="transmembrane region" description="Helical" evidence="1">
    <location>
        <begin position="220"/>
        <end position="238"/>
    </location>
</feature>
<gene>
    <name evidence="2" type="ORF">CGZ75_11435</name>
</gene>
<comment type="caution">
    <text evidence="2">The sequence shown here is derived from an EMBL/GenBank/DDBJ whole genome shotgun (WGS) entry which is preliminary data.</text>
</comment>
<feature type="transmembrane region" description="Helical" evidence="1">
    <location>
        <begin position="86"/>
        <end position="105"/>
    </location>
</feature>
<feature type="transmembrane region" description="Helical" evidence="1">
    <location>
        <begin position="157"/>
        <end position="182"/>
    </location>
</feature>
<keyword evidence="3" id="KW-1185">Reference proteome</keyword>
<reference evidence="2 3" key="1">
    <citation type="submission" date="2017-07" db="EMBL/GenBank/DDBJ databases">
        <title>Paenibacillus herberti R33 genome sequencing and assembly.</title>
        <authorList>
            <person name="Su W."/>
        </authorList>
    </citation>
    <scope>NUCLEOTIDE SEQUENCE [LARGE SCALE GENOMIC DNA]</scope>
    <source>
        <strain evidence="2 3">R33</strain>
    </source>
</reference>
<dbReference type="OrthoDB" id="2584870at2"/>
<dbReference type="AlphaFoldDB" id="A0A229P517"/>
<evidence type="ECO:0000256" key="1">
    <source>
        <dbReference type="SAM" id="Phobius"/>
    </source>
</evidence>
<evidence type="ECO:0000313" key="3">
    <source>
        <dbReference type="Proteomes" id="UP000215145"/>
    </source>
</evidence>
<proteinExistence type="predicted"/>
<feature type="transmembrane region" description="Helical" evidence="1">
    <location>
        <begin position="250"/>
        <end position="271"/>
    </location>
</feature>
<evidence type="ECO:0000313" key="2">
    <source>
        <dbReference type="EMBL" id="OXM17190.1"/>
    </source>
</evidence>
<organism evidence="2 3">
    <name type="scientific">Paenibacillus herberti</name>
    <dbReference type="NCBI Taxonomy" id="1619309"/>
    <lineage>
        <taxon>Bacteria</taxon>
        <taxon>Bacillati</taxon>
        <taxon>Bacillota</taxon>
        <taxon>Bacilli</taxon>
        <taxon>Bacillales</taxon>
        <taxon>Paenibacillaceae</taxon>
        <taxon>Paenibacillus</taxon>
    </lineage>
</organism>
<keyword evidence="1" id="KW-0472">Membrane</keyword>
<dbReference type="EMBL" id="NMUQ01000001">
    <property type="protein sequence ID" value="OXM17190.1"/>
    <property type="molecule type" value="Genomic_DNA"/>
</dbReference>
<dbReference type="RefSeq" id="WP_089524267.1">
    <property type="nucleotide sequence ID" value="NZ_NMUQ01000001.1"/>
</dbReference>
<feature type="transmembrane region" description="Helical" evidence="1">
    <location>
        <begin position="194"/>
        <end position="213"/>
    </location>
</feature>
<sequence>MELPNDKELKQLEDELRAPLASIQVFPVKAADTVRLLAALQPAFEGLRPELAGSGIPDWMKDNQTGSKHPTLLKLLRTQLGAYSRAYWLASLGVFLMLMYILPYGSGEEGSSMLSEVSGKLSLFLPMMFLSGLLYSFRSWNREMRTIESITPYPPALLLMARVMIVGGLNVLFGLAASLYMASRLEQFPVLPFILQWMSLILLIAGGAAYVMLRAGVKSSFVVGSLFWMGWNVMEYVLRMPENGSSAPEAIRTAIYWLCLGAGIMMTWMAYRRSLVIKRVV</sequence>
<keyword evidence="1" id="KW-0812">Transmembrane</keyword>
<protein>
    <submittedName>
        <fullName evidence="2">Uncharacterized protein</fullName>
    </submittedName>
</protein>